<dbReference type="GO" id="GO:0003700">
    <property type="term" value="F:DNA-binding transcription factor activity"/>
    <property type="evidence" value="ECO:0007669"/>
    <property type="project" value="InterPro"/>
</dbReference>
<dbReference type="Proteomes" id="UP000825935">
    <property type="component" value="Chromosome 28"/>
</dbReference>
<evidence type="ECO:0000256" key="6">
    <source>
        <dbReference type="SAM" id="MobiDB-lite"/>
    </source>
</evidence>
<keyword evidence="2" id="KW-0805">Transcription regulation</keyword>
<dbReference type="OrthoDB" id="1879341at2759"/>
<gene>
    <name evidence="8" type="ORF">KP509_28G018200</name>
</gene>
<name>A0A8T2RBA9_CERRI</name>
<dbReference type="Pfam" id="PF03106">
    <property type="entry name" value="WRKY"/>
    <property type="match status" value="1"/>
</dbReference>
<feature type="compositionally biased region" description="Polar residues" evidence="6">
    <location>
        <begin position="81"/>
        <end position="95"/>
    </location>
</feature>
<dbReference type="EMBL" id="CM035433">
    <property type="protein sequence ID" value="KAH7293260.1"/>
    <property type="molecule type" value="Genomic_DNA"/>
</dbReference>
<feature type="region of interest" description="Disordered" evidence="6">
    <location>
        <begin position="74"/>
        <end position="95"/>
    </location>
</feature>
<dbReference type="SUPFAM" id="SSF118290">
    <property type="entry name" value="WRKY DNA-binding domain"/>
    <property type="match status" value="1"/>
</dbReference>
<proteinExistence type="predicted"/>
<evidence type="ECO:0000256" key="2">
    <source>
        <dbReference type="ARBA" id="ARBA00023015"/>
    </source>
</evidence>
<keyword evidence="4" id="KW-0804">Transcription</keyword>
<evidence type="ECO:0000256" key="3">
    <source>
        <dbReference type="ARBA" id="ARBA00023125"/>
    </source>
</evidence>
<feature type="domain" description="WRKY" evidence="7">
    <location>
        <begin position="280"/>
        <end position="345"/>
    </location>
</feature>
<dbReference type="GO" id="GO:0005634">
    <property type="term" value="C:nucleus"/>
    <property type="evidence" value="ECO:0007669"/>
    <property type="project" value="UniProtKB-SubCell"/>
</dbReference>
<dbReference type="PANTHER" id="PTHR31221">
    <property type="entry name" value="WRKY TRANSCRIPTION FACTOR PROTEIN 1-RELATED"/>
    <property type="match status" value="1"/>
</dbReference>
<evidence type="ECO:0000256" key="5">
    <source>
        <dbReference type="ARBA" id="ARBA00023242"/>
    </source>
</evidence>
<reference evidence="8" key="1">
    <citation type="submission" date="2021-08" db="EMBL/GenBank/DDBJ databases">
        <title>WGS assembly of Ceratopteris richardii.</title>
        <authorList>
            <person name="Marchant D.B."/>
            <person name="Chen G."/>
            <person name="Jenkins J."/>
            <person name="Shu S."/>
            <person name="Leebens-Mack J."/>
            <person name="Grimwood J."/>
            <person name="Schmutz J."/>
            <person name="Soltis P."/>
            <person name="Soltis D."/>
            <person name="Chen Z.-H."/>
        </authorList>
    </citation>
    <scope>NUCLEOTIDE SEQUENCE</scope>
    <source>
        <strain evidence="8">Whitten #5841</strain>
        <tissue evidence="8">Leaf</tissue>
    </source>
</reference>
<dbReference type="InterPro" id="IPR044810">
    <property type="entry name" value="WRKY_plant"/>
</dbReference>
<protein>
    <recommendedName>
        <fullName evidence="7">WRKY domain-containing protein</fullName>
    </recommendedName>
</protein>
<keyword evidence="3" id="KW-0238">DNA-binding</keyword>
<dbReference type="PROSITE" id="PS50811">
    <property type="entry name" value="WRKY"/>
    <property type="match status" value="1"/>
</dbReference>
<dbReference type="InterPro" id="IPR036576">
    <property type="entry name" value="WRKY_dom_sf"/>
</dbReference>
<dbReference type="Gene3D" id="2.20.25.80">
    <property type="entry name" value="WRKY domain"/>
    <property type="match status" value="1"/>
</dbReference>
<accession>A0A8T2RBA9</accession>
<dbReference type="PANTHER" id="PTHR31221:SF193">
    <property type="entry name" value="WRKY TRANSCRIPTION FACTOR PROTEIN 1-RELATED"/>
    <property type="match status" value="1"/>
</dbReference>
<keyword evidence="5" id="KW-0539">Nucleus</keyword>
<evidence type="ECO:0000259" key="7">
    <source>
        <dbReference type="PROSITE" id="PS50811"/>
    </source>
</evidence>
<dbReference type="InterPro" id="IPR003657">
    <property type="entry name" value="WRKY_dom"/>
</dbReference>
<keyword evidence="9" id="KW-1185">Reference proteome</keyword>
<dbReference type="SMART" id="SM00774">
    <property type="entry name" value="WRKY"/>
    <property type="match status" value="1"/>
</dbReference>
<comment type="subcellular location">
    <subcellularLocation>
        <location evidence="1">Nucleus</location>
    </subcellularLocation>
</comment>
<organism evidence="8 9">
    <name type="scientific">Ceratopteris richardii</name>
    <name type="common">Triangle waterfern</name>
    <dbReference type="NCBI Taxonomy" id="49495"/>
    <lineage>
        <taxon>Eukaryota</taxon>
        <taxon>Viridiplantae</taxon>
        <taxon>Streptophyta</taxon>
        <taxon>Embryophyta</taxon>
        <taxon>Tracheophyta</taxon>
        <taxon>Polypodiopsida</taxon>
        <taxon>Polypodiidae</taxon>
        <taxon>Polypodiales</taxon>
        <taxon>Pteridineae</taxon>
        <taxon>Pteridaceae</taxon>
        <taxon>Parkerioideae</taxon>
        <taxon>Ceratopteris</taxon>
    </lineage>
</organism>
<dbReference type="AlphaFoldDB" id="A0A8T2RBA9"/>
<evidence type="ECO:0000313" key="9">
    <source>
        <dbReference type="Proteomes" id="UP000825935"/>
    </source>
</evidence>
<evidence type="ECO:0000256" key="1">
    <source>
        <dbReference type="ARBA" id="ARBA00004123"/>
    </source>
</evidence>
<dbReference type="GO" id="GO:0043565">
    <property type="term" value="F:sequence-specific DNA binding"/>
    <property type="evidence" value="ECO:0007669"/>
    <property type="project" value="InterPro"/>
</dbReference>
<sequence length="357" mass="39667">MNFWSECMPEMCSEDFESPSEYSYGDEVGNDMRMIFDGVLNHDATSVTHEGWNDYFPEEYEGITTCIDKALSSAPAEQSDGRTAQFNPSSPGDQLHMSNAFSVEPYLVHVQASTTTIHHVSVKEANNDLNTSIETDNLVNSSSMQICTDGNGDGMIGCNKLSPSNGCFHGNLLSHKFHRSFPGDVNFASMQKCTDRNGDTVTSCNNLTPTNGCIDGSLLSYKPDASPSSAELTVNTINACLPMLKQEPPNASQHSPTPPPIPRHFKAQEGVDQVLFFVHNTAPNLKDGYEWHKYGEKQIRDEMNPRSYFRCAVHGCPIRKWTQSYSEMPGSVHFYYIGRHNHPAPPFHESLPQELSV</sequence>
<evidence type="ECO:0000256" key="4">
    <source>
        <dbReference type="ARBA" id="ARBA00023163"/>
    </source>
</evidence>
<evidence type="ECO:0000313" key="8">
    <source>
        <dbReference type="EMBL" id="KAH7293260.1"/>
    </source>
</evidence>
<comment type="caution">
    <text evidence="8">The sequence shown here is derived from an EMBL/GenBank/DDBJ whole genome shotgun (WGS) entry which is preliminary data.</text>
</comment>